<dbReference type="InterPro" id="IPR009081">
    <property type="entry name" value="PP-bd_ACP"/>
</dbReference>
<name>A0A2S6H1P8_9PSEU</name>
<keyword evidence="3" id="KW-1185">Reference proteome</keyword>
<proteinExistence type="predicted"/>
<dbReference type="SUPFAM" id="SSF47336">
    <property type="entry name" value="ACP-like"/>
    <property type="match status" value="1"/>
</dbReference>
<dbReference type="Pfam" id="PF00550">
    <property type="entry name" value="PP-binding"/>
    <property type="match status" value="1"/>
</dbReference>
<protein>
    <submittedName>
        <fullName evidence="2">Phosphopantetheine binding protein</fullName>
    </submittedName>
</protein>
<accession>A0A2S6H1P8</accession>
<dbReference type="Gene3D" id="1.10.1200.10">
    <property type="entry name" value="ACP-like"/>
    <property type="match status" value="1"/>
</dbReference>
<reference evidence="2 3" key="1">
    <citation type="submission" date="2018-02" db="EMBL/GenBank/DDBJ databases">
        <title>Genomic Encyclopedia of Archaeal and Bacterial Type Strains, Phase II (KMG-II): from individual species to whole genera.</title>
        <authorList>
            <person name="Goeker M."/>
        </authorList>
    </citation>
    <scope>NUCLEOTIDE SEQUENCE [LARGE SCALE GENOMIC DNA]</scope>
    <source>
        <strain evidence="2 3">YU 961-1</strain>
    </source>
</reference>
<comment type="caution">
    <text evidence="2">The sequence shown here is derived from an EMBL/GenBank/DDBJ whole genome shotgun (WGS) entry which is preliminary data.</text>
</comment>
<dbReference type="RefSeq" id="WP_104476812.1">
    <property type="nucleotide sequence ID" value="NZ_CP154825.1"/>
</dbReference>
<organism evidence="2 3">
    <name type="scientific">Actinokineospora auranticolor</name>
    <dbReference type="NCBI Taxonomy" id="155976"/>
    <lineage>
        <taxon>Bacteria</taxon>
        <taxon>Bacillati</taxon>
        <taxon>Actinomycetota</taxon>
        <taxon>Actinomycetes</taxon>
        <taxon>Pseudonocardiales</taxon>
        <taxon>Pseudonocardiaceae</taxon>
        <taxon>Actinokineospora</taxon>
    </lineage>
</organism>
<gene>
    <name evidence="2" type="ORF">CLV40_101595</name>
</gene>
<evidence type="ECO:0000313" key="2">
    <source>
        <dbReference type="EMBL" id="PPK71405.1"/>
    </source>
</evidence>
<dbReference type="AlphaFoldDB" id="A0A2S6H1P8"/>
<dbReference type="EMBL" id="PTIX01000001">
    <property type="protein sequence ID" value="PPK71405.1"/>
    <property type="molecule type" value="Genomic_DNA"/>
</dbReference>
<evidence type="ECO:0000313" key="3">
    <source>
        <dbReference type="Proteomes" id="UP000239203"/>
    </source>
</evidence>
<evidence type="ECO:0000259" key="1">
    <source>
        <dbReference type="Pfam" id="PF00550"/>
    </source>
</evidence>
<dbReference type="Proteomes" id="UP000239203">
    <property type="component" value="Unassembled WGS sequence"/>
</dbReference>
<feature type="domain" description="Carrier" evidence="1">
    <location>
        <begin position="6"/>
        <end position="67"/>
    </location>
</feature>
<dbReference type="InterPro" id="IPR036736">
    <property type="entry name" value="ACP-like_sf"/>
</dbReference>
<sequence>MTTAEFVRIIRDEIGLDVRADDLDRDLDEVRDWDSVHLLALAISLEKHSAARVSLPDLLEARTLGAIHGLVTA</sequence>